<dbReference type="RefSeq" id="WP_189929748.1">
    <property type="nucleotide sequence ID" value="NZ_BNCD01000002.1"/>
</dbReference>
<accession>A0A919FVF9</accession>
<dbReference type="InterPro" id="IPR029058">
    <property type="entry name" value="AB_hydrolase_fold"/>
</dbReference>
<comment type="similarity">
    <text evidence="1">Belongs to the tannase family.</text>
</comment>
<evidence type="ECO:0000256" key="7">
    <source>
        <dbReference type="ARBA" id="ARBA00023157"/>
    </source>
</evidence>
<dbReference type="Pfam" id="PF10605">
    <property type="entry name" value="3HBOH"/>
    <property type="match status" value="1"/>
</dbReference>
<keyword evidence="7" id="KW-1015">Disulfide bond</keyword>
<dbReference type="Pfam" id="PF07519">
    <property type="entry name" value="Tannase"/>
    <property type="match status" value="1"/>
</dbReference>
<dbReference type="InterPro" id="IPR016582">
    <property type="entry name" value="OHBut_olig_hydro_put"/>
</dbReference>
<evidence type="ECO:0000256" key="4">
    <source>
        <dbReference type="ARBA" id="ARBA00022729"/>
    </source>
</evidence>
<reference evidence="9" key="2">
    <citation type="submission" date="2020-09" db="EMBL/GenBank/DDBJ databases">
        <authorList>
            <person name="Sun Q."/>
            <person name="Ohkuma M."/>
        </authorList>
    </citation>
    <scope>NUCLEOTIDE SEQUENCE</scope>
    <source>
        <strain evidence="9">JCM 5069</strain>
    </source>
</reference>
<evidence type="ECO:0000256" key="2">
    <source>
        <dbReference type="ARBA" id="ARBA00022487"/>
    </source>
</evidence>
<evidence type="ECO:0000313" key="9">
    <source>
        <dbReference type="EMBL" id="GHH73187.1"/>
    </source>
</evidence>
<evidence type="ECO:0000313" key="10">
    <source>
        <dbReference type="Proteomes" id="UP000603708"/>
    </source>
</evidence>
<keyword evidence="3" id="KW-0479">Metal-binding</keyword>
<name>A0A919FVF9_9ACTN</name>
<dbReference type="GO" id="GO:0019605">
    <property type="term" value="P:butyrate metabolic process"/>
    <property type="evidence" value="ECO:0007669"/>
    <property type="project" value="InterPro"/>
</dbReference>
<keyword evidence="10" id="KW-1185">Reference proteome</keyword>
<proteinExistence type="inferred from homology"/>
<keyword evidence="2" id="KW-0719">Serine esterase</keyword>
<reference evidence="9" key="1">
    <citation type="journal article" date="2014" name="Int. J. Syst. Evol. Microbiol.">
        <title>Complete genome sequence of Corynebacterium casei LMG S-19264T (=DSM 44701T), isolated from a smear-ripened cheese.</title>
        <authorList>
            <consortium name="US DOE Joint Genome Institute (JGI-PGF)"/>
            <person name="Walter F."/>
            <person name="Albersmeier A."/>
            <person name="Kalinowski J."/>
            <person name="Ruckert C."/>
        </authorList>
    </citation>
    <scope>NUCLEOTIDE SEQUENCE</scope>
    <source>
        <strain evidence="9">JCM 5069</strain>
    </source>
</reference>
<keyword evidence="5" id="KW-0378">Hydrolase</keyword>
<organism evidence="9 10">
    <name type="scientific">Streptomyces sulfonofaciens</name>
    <dbReference type="NCBI Taxonomy" id="68272"/>
    <lineage>
        <taxon>Bacteria</taxon>
        <taxon>Bacillati</taxon>
        <taxon>Actinomycetota</taxon>
        <taxon>Actinomycetes</taxon>
        <taxon>Kitasatosporales</taxon>
        <taxon>Streptomycetaceae</taxon>
        <taxon>Streptomyces</taxon>
    </lineage>
</organism>
<comment type="caution">
    <text evidence="9">The sequence shown here is derived from an EMBL/GenBank/DDBJ whole genome shotgun (WGS) entry which is preliminary data.</text>
</comment>
<dbReference type="Gene3D" id="3.40.50.1820">
    <property type="entry name" value="alpha/beta hydrolase"/>
    <property type="match status" value="1"/>
</dbReference>
<protein>
    <recommendedName>
        <fullName evidence="11">3-hexulose-6-phosphate isomerase</fullName>
    </recommendedName>
</protein>
<evidence type="ECO:0008006" key="11">
    <source>
        <dbReference type="Google" id="ProtNLM"/>
    </source>
</evidence>
<dbReference type="SUPFAM" id="SSF53474">
    <property type="entry name" value="alpha/beta-Hydrolases"/>
    <property type="match status" value="1"/>
</dbReference>
<dbReference type="InterPro" id="IPR011118">
    <property type="entry name" value="Tannase/feruloyl_esterase"/>
</dbReference>
<evidence type="ECO:0000256" key="1">
    <source>
        <dbReference type="ARBA" id="ARBA00006249"/>
    </source>
</evidence>
<dbReference type="Proteomes" id="UP000603708">
    <property type="component" value="Unassembled WGS sequence"/>
</dbReference>
<evidence type="ECO:0000256" key="6">
    <source>
        <dbReference type="ARBA" id="ARBA00022837"/>
    </source>
</evidence>
<evidence type="ECO:0000256" key="5">
    <source>
        <dbReference type="ARBA" id="ARBA00022801"/>
    </source>
</evidence>
<gene>
    <name evidence="9" type="ORF">GCM10018793_11430</name>
</gene>
<dbReference type="GO" id="GO:0005615">
    <property type="term" value="C:extracellular space"/>
    <property type="evidence" value="ECO:0007669"/>
    <property type="project" value="InterPro"/>
</dbReference>
<keyword evidence="4" id="KW-0732">Signal</keyword>
<dbReference type="GO" id="GO:0047989">
    <property type="term" value="F:hydroxybutyrate-dimer hydrolase activity"/>
    <property type="evidence" value="ECO:0007669"/>
    <property type="project" value="InterPro"/>
</dbReference>
<feature type="region of interest" description="Disordered" evidence="8">
    <location>
        <begin position="1"/>
        <end position="23"/>
    </location>
</feature>
<evidence type="ECO:0000256" key="3">
    <source>
        <dbReference type="ARBA" id="ARBA00022723"/>
    </source>
</evidence>
<dbReference type="GO" id="GO:0046872">
    <property type="term" value="F:metal ion binding"/>
    <property type="evidence" value="ECO:0007669"/>
    <property type="project" value="UniProtKB-KW"/>
</dbReference>
<keyword evidence="6" id="KW-0106">Calcium</keyword>
<sequence length="489" mass="52503">MNAVWKRGPARRPARRARRPRPLRPCATATLGAVAVLALTAAAPVPPGAREAGPAAHCAAGTRLSVPAAEHQVEACLDDLTTRGTLASGHTVQADWTGLTPAGLPAPGAAVPGVQIDGYFPDASTTNTHHGWNHDAQFVIRLPDRWNGGLVIAGAPGTRAQYANDRAIGDWVLARGYAFAATDKGNTGADFHRDGHAPGDAIAEWNTRVTQLTRAARAVAAHRYRQPVRRTLVTGLSNGGYLVRWQLENHPDLYDGGVDWEGALWRTDGPNLLTFLPPALRAYPGYAAGGPAARSAHRALLDAGYPAGSEFLWPYYYQTYWDLTQRTYREELDPGYDGAQQAGTPFCAPGSPACDADYDYAARPADVRRAVAKIALTGRIGKPLISLQGTYDVLLPISRTGDTYARMVREAGRGALFRYYRVAGGSHVDGLFDAFPDRLRPLTPCHHSAFRALEGWLDGGRRPPSSHTVPLPRHADPAALVTDCPLTTG</sequence>
<dbReference type="EMBL" id="BNCD01000002">
    <property type="protein sequence ID" value="GHH73187.1"/>
    <property type="molecule type" value="Genomic_DNA"/>
</dbReference>
<evidence type="ECO:0000256" key="8">
    <source>
        <dbReference type="SAM" id="MobiDB-lite"/>
    </source>
</evidence>
<feature type="compositionally biased region" description="Basic residues" evidence="8">
    <location>
        <begin position="8"/>
        <end position="22"/>
    </location>
</feature>
<dbReference type="AlphaFoldDB" id="A0A919FVF9"/>